<comment type="similarity">
    <text evidence="2">Belongs to the bacterial flagellin family.</text>
</comment>
<dbReference type="RefSeq" id="WP_106228496.1">
    <property type="nucleotide sequence ID" value="NZ_PVTV01000016.1"/>
</dbReference>
<gene>
    <name evidence="5" type="ORF">BCM14_2679</name>
</gene>
<evidence type="ECO:0000256" key="2">
    <source>
        <dbReference type="ARBA" id="ARBA00005709"/>
    </source>
</evidence>
<protein>
    <submittedName>
        <fullName evidence="5">Flagellin-like protein</fullName>
    </submittedName>
</protein>
<keyword evidence="5" id="KW-0282">Flagellum</keyword>
<dbReference type="GO" id="GO:0005198">
    <property type="term" value="F:structural molecule activity"/>
    <property type="evidence" value="ECO:0007669"/>
    <property type="project" value="InterPro"/>
</dbReference>
<name>A0A2T0XDF1_9BURK</name>
<dbReference type="InterPro" id="IPR001029">
    <property type="entry name" value="Flagellin_N"/>
</dbReference>
<keyword evidence="5" id="KW-0966">Cell projection</keyword>
<evidence type="ECO:0000313" key="5">
    <source>
        <dbReference type="EMBL" id="PRY96920.1"/>
    </source>
</evidence>
<keyword evidence="6" id="KW-1185">Reference proteome</keyword>
<evidence type="ECO:0000256" key="1">
    <source>
        <dbReference type="ARBA" id="ARBA00004365"/>
    </source>
</evidence>
<dbReference type="GO" id="GO:0009288">
    <property type="term" value="C:bacterial-type flagellum"/>
    <property type="evidence" value="ECO:0007669"/>
    <property type="project" value="UniProtKB-SubCell"/>
</dbReference>
<organism evidence="5 6">
    <name type="scientific">Jezberella montanilacus</name>
    <dbReference type="NCBI Taxonomy" id="323426"/>
    <lineage>
        <taxon>Bacteria</taxon>
        <taxon>Pseudomonadati</taxon>
        <taxon>Pseudomonadota</taxon>
        <taxon>Betaproteobacteria</taxon>
        <taxon>Burkholderiales</taxon>
        <taxon>Alcaligenaceae</taxon>
        <taxon>Jezberella</taxon>
    </lineage>
</organism>
<dbReference type="OrthoDB" id="9796789at2"/>
<evidence type="ECO:0000259" key="4">
    <source>
        <dbReference type="Pfam" id="PF00669"/>
    </source>
</evidence>
<dbReference type="AlphaFoldDB" id="A0A2T0XDF1"/>
<evidence type="ECO:0000313" key="6">
    <source>
        <dbReference type="Proteomes" id="UP000238308"/>
    </source>
</evidence>
<comment type="subcellular location">
    <subcellularLocation>
        <location evidence="1">Bacterial flagellum</location>
    </subcellularLocation>
</comment>
<evidence type="ECO:0000256" key="3">
    <source>
        <dbReference type="ARBA" id="ARBA00023143"/>
    </source>
</evidence>
<accession>A0A2T0XDF1</accession>
<dbReference type="Proteomes" id="UP000238308">
    <property type="component" value="Unassembled WGS sequence"/>
</dbReference>
<reference evidence="5 6" key="1">
    <citation type="submission" date="2018-03" db="EMBL/GenBank/DDBJ databases">
        <title>Genomic Encyclopedia of Type Strains, Phase III (KMG-III): the genomes of soil and plant-associated and newly described type strains.</title>
        <authorList>
            <person name="Whitman W."/>
        </authorList>
    </citation>
    <scope>NUCLEOTIDE SEQUENCE [LARGE SCALE GENOMIC DNA]</scope>
    <source>
        <strain evidence="5 6">MWH-P2sevCIIIb</strain>
    </source>
</reference>
<comment type="caution">
    <text evidence="5">The sequence shown here is derived from an EMBL/GenBank/DDBJ whole genome shotgun (WGS) entry which is preliminary data.</text>
</comment>
<dbReference type="EMBL" id="PVTV01000016">
    <property type="protein sequence ID" value="PRY96920.1"/>
    <property type="molecule type" value="Genomic_DNA"/>
</dbReference>
<proteinExistence type="inferred from homology"/>
<dbReference type="Gene3D" id="1.20.1330.10">
    <property type="entry name" value="f41 fragment of flagellin, N-terminal domain"/>
    <property type="match status" value="1"/>
</dbReference>
<keyword evidence="3" id="KW-0975">Bacterial flagellum</keyword>
<sequence length="270" mass="28349">MTSPLVTAVPFELAANKLQGQITSIQTVLAAGTKTLSTTEKATVTKLSNDATSYGKVQTSIASAQQVITAAKSALTKITSVLQDMQLLANKANDPTLGSSDATVFNQQFQAKILELEKYASKSRTNGVNLLSGTAVLNVTTGIDKKDPKSTTTVYPVNVLAMVSGGVLANAAVDSPKHAQQAIDGIRAAMSAVNNGQQDLSTSAKTLTKLNTTAGKQLTTTNNTLTSMQAIDKTGLSKQLTTLLNEQEADYKIINQLTGSAYTNLNILRP</sequence>
<dbReference type="Pfam" id="PF00669">
    <property type="entry name" value="Flagellin_N"/>
    <property type="match status" value="1"/>
</dbReference>
<feature type="domain" description="Flagellin N-terminal" evidence="4">
    <location>
        <begin position="16"/>
        <end position="134"/>
    </location>
</feature>
<dbReference type="SUPFAM" id="SSF64518">
    <property type="entry name" value="Phase 1 flagellin"/>
    <property type="match status" value="1"/>
</dbReference>
<keyword evidence="5" id="KW-0969">Cilium</keyword>